<evidence type="ECO:0000313" key="2">
    <source>
        <dbReference type="EMBL" id="AUX37405.1"/>
    </source>
</evidence>
<dbReference type="EMBL" id="CP012672">
    <property type="protein sequence ID" value="AUX37405.1"/>
    <property type="molecule type" value="Genomic_DNA"/>
</dbReference>
<dbReference type="RefSeq" id="WP_165374513.1">
    <property type="nucleotide sequence ID" value="NZ_CP012672.1"/>
</dbReference>
<dbReference type="Proteomes" id="UP000295497">
    <property type="component" value="Chromosome"/>
</dbReference>
<gene>
    <name evidence="2" type="ORF">SOCE836_096280</name>
</gene>
<feature type="region of interest" description="Disordered" evidence="1">
    <location>
        <begin position="1"/>
        <end position="67"/>
    </location>
</feature>
<feature type="compositionally biased region" description="Low complexity" evidence="1">
    <location>
        <begin position="316"/>
        <end position="326"/>
    </location>
</feature>
<name>A0A4P2R377_SORCE</name>
<organism evidence="2 3">
    <name type="scientific">Sorangium cellulosum</name>
    <name type="common">Polyangium cellulosum</name>
    <dbReference type="NCBI Taxonomy" id="56"/>
    <lineage>
        <taxon>Bacteria</taxon>
        <taxon>Pseudomonadati</taxon>
        <taxon>Myxococcota</taxon>
        <taxon>Polyangia</taxon>
        <taxon>Polyangiales</taxon>
        <taxon>Polyangiaceae</taxon>
        <taxon>Sorangium</taxon>
    </lineage>
</organism>
<dbReference type="InterPro" id="IPR021549">
    <property type="entry name" value="DUF2894"/>
</dbReference>
<feature type="compositionally biased region" description="Basic and acidic residues" evidence="1">
    <location>
        <begin position="334"/>
        <end position="343"/>
    </location>
</feature>
<reference evidence="2 3" key="1">
    <citation type="submission" date="2015-09" db="EMBL/GenBank/DDBJ databases">
        <title>Sorangium comparison.</title>
        <authorList>
            <person name="Zaburannyi N."/>
            <person name="Bunk B."/>
            <person name="Overmann J."/>
            <person name="Mueller R."/>
        </authorList>
    </citation>
    <scope>NUCLEOTIDE SEQUENCE [LARGE SCALE GENOMIC DNA]</scope>
    <source>
        <strain evidence="2 3">So ce836</strain>
    </source>
</reference>
<evidence type="ECO:0000256" key="1">
    <source>
        <dbReference type="SAM" id="MobiDB-lite"/>
    </source>
</evidence>
<proteinExistence type="predicted"/>
<feature type="region of interest" description="Disordered" evidence="1">
    <location>
        <begin position="299"/>
        <end position="343"/>
    </location>
</feature>
<evidence type="ECO:0000313" key="3">
    <source>
        <dbReference type="Proteomes" id="UP000295497"/>
    </source>
</evidence>
<dbReference type="AlphaFoldDB" id="A0A4P2R377"/>
<sequence>MPQPGSAAAPQPGSAAAPQPGSAAAPQPGSAAAPQPGSAAAPQPGSAAAPQPGSAAAPQPGPPAPAAARLAALRASGAHRFDPASYRFIEALLERARALDGGARARLDARASARLTALEAAFHRARADAEAQLRALADAGIPDDGALAAALSLGDLPAVARAARRRLRALAAERQTTAVPSLARLRGEAAARDVRLPAPLARDLAELPCDGDVVERRVKRQAQALSNALSTALFHESLVSARATLAVARAADNVPEDAGPYNAQVLAARALCAAERLSAHYLRALVASLQDLGALSAALEPQPAKPAKPARKKAAPRTAADAAPRRGSGRSVRKKESLFRGSR</sequence>
<accession>A0A4P2R377</accession>
<protein>
    <recommendedName>
        <fullName evidence="4">DUF2894 domain-containing protein</fullName>
    </recommendedName>
</protein>
<feature type="compositionally biased region" description="Low complexity" evidence="1">
    <location>
        <begin position="1"/>
        <end position="58"/>
    </location>
</feature>
<dbReference type="Pfam" id="PF11445">
    <property type="entry name" value="DUF2894"/>
    <property type="match status" value="1"/>
</dbReference>
<evidence type="ECO:0008006" key="4">
    <source>
        <dbReference type="Google" id="ProtNLM"/>
    </source>
</evidence>